<evidence type="ECO:0000313" key="2">
    <source>
        <dbReference type="EMBL" id="GAG50842.1"/>
    </source>
</evidence>
<comment type="caution">
    <text evidence="2">The sequence shown here is derived from an EMBL/GenBank/DDBJ whole genome shotgun (WGS) entry which is preliminary data.</text>
</comment>
<feature type="non-terminal residue" evidence="2">
    <location>
        <position position="226"/>
    </location>
</feature>
<keyword evidence="1" id="KW-0175">Coiled coil</keyword>
<name>X0YW42_9ZZZZ</name>
<dbReference type="AlphaFoldDB" id="X0YW42"/>
<accession>X0YW42</accession>
<gene>
    <name evidence="2" type="ORF">S01H1_79178</name>
</gene>
<feature type="non-terminal residue" evidence="2">
    <location>
        <position position="1"/>
    </location>
</feature>
<protein>
    <submittedName>
        <fullName evidence="2">Uncharacterized protein</fullName>
    </submittedName>
</protein>
<reference evidence="2" key="1">
    <citation type="journal article" date="2014" name="Front. Microbiol.">
        <title>High frequency of phylogenetically diverse reductive dehalogenase-homologous genes in deep subseafloor sedimentary metagenomes.</title>
        <authorList>
            <person name="Kawai M."/>
            <person name="Futagami T."/>
            <person name="Toyoda A."/>
            <person name="Takaki Y."/>
            <person name="Nishi S."/>
            <person name="Hori S."/>
            <person name="Arai W."/>
            <person name="Tsubouchi T."/>
            <person name="Morono Y."/>
            <person name="Uchiyama I."/>
            <person name="Ito T."/>
            <person name="Fujiyama A."/>
            <person name="Inagaki F."/>
            <person name="Takami H."/>
        </authorList>
    </citation>
    <scope>NUCLEOTIDE SEQUENCE</scope>
    <source>
        <strain evidence="2">Expedition CK06-06</strain>
    </source>
</reference>
<organism evidence="2">
    <name type="scientific">marine sediment metagenome</name>
    <dbReference type="NCBI Taxonomy" id="412755"/>
    <lineage>
        <taxon>unclassified sequences</taxon>
        <taxon>metagenomes</taxon>
        <taxon>ecological metagenomes</taxon>
    </lineage>
</organism>
<feature type="coiled-coil region" evidence="1">
    <location>
        <begin position="51"/>
        <end position="96"/>
    </location>
</feature>
<proteinExistence type="predicted"/>
<sequence>ILNENIENSFNEDLYYINIQTVFESEITRWNELYSILSKELKETELFLLKKITEKEEIRNLNNTIENLENKIFIFKESINRNLVEFKNNLREVSEKYSDTALSVVIQDFEKIRKNVSEFDKKFYEISQKIITEEIEIIQNRNEVINHWIEIKKGFDGIFDYYSSGFTFFKENVTKIKDLKNTIIQDIKIISEKAKLKAKESQFKEAFDFIKIEADGLLKTKTSEIK</sequence>
<evidence type="ECO:0000256" key="1">
    <source>
        <dbReference type="SAM" id="Coils"/>
    </source>
</evidence>
<dbReference type="EMBL" id="BARS01053345">
    <property type="protein sequence ID" value="GAG50842.1"/>
    <property type="molecule type" value="Genomic_DNA"/>
</dbReference>